<evidence type="ECO:0000256" key="1">
    <source>
        <dbReference type="ARBA" id="ARBA00004141"/>
    </source>
</evidence>
<keyword evidence="2" id="KW-0813">Transport</keyword>
<evidence type="ECO:0000256" key="6">
    <source>
        <dbReference type="SAM" id="MobiDB-lite"/>
    </source>
</evidence>
<dbReference type="Proteomes" id="UP001629113">
    <property type="component" value="Unassembled WGS sequence"/>
</dbReference>
<dbReference type="PANTHER" id="PTHR43495">
    <property type="entry name" value="GABA PERMEASE"/>
    <property type="match status" value="1"/>
</dbReference>
<keyword evidence="4 7" id="KW-1133">Transmembrane helix</keyword>
<feature type="transmembrane region" description="Helical" evidence="7">
    <location>
        <begin position="254"/>
        <end position="276"/>
    </location>
</feature>
<feature type="transmembrane region" description="Helical" evidence="7">
    <location>
        <begin position="136"/>
        <end position="156"/>
    </location>
</feature>
<name>A0ABR4P2K0_9HELO</name>
<evidence type="ECO:0000259" key="8">
    <source>
        <dbReference type="Pfam" id="PF00324"/>
    </source>
</evidence>
<dbReference type="Gene3D" id="1.20.1740.10">
    <property type="entry name" value="Amino acid/polyamine transporter I"/>
    <property type="match status" value="1"/>
</dbReference>
<sequence length="692" mass="77647">MQAVPDSPTSTFELPDWVPISSHSTTTSTQIHLRRRFEREGEGESALGLLSPNTRHDDSESASASGTSRRSQSAEPSSTDERPLVIDRRPVKRVIIPPDEDRIAKRQMTSWQLFMITLNGTLGTGLYWGGGRILEIGGPVAAVLSFLLLGILAWMVMQCVTELLCMWPVPGALSVYVSTFVDEELGIAVGIAYWFTYSVSFSALIASTAEEMALWRNSSNIVFKGLVIFLFLPIVLTAINWFRIKIYGSIETGVGIAKCVFFITVAILMFSLALGARSHAAGKRYLLNNGRDALRFDGQVSHNWPQALINCLSQSAFSYVGVEIIAASALEAGWSRSSKHGDTEYQDRGQRRPAMVSNTIRRAAKWFPVVITFAYTVGILLVSFNVPSNHCDLPRMSYVQEFECVNDKLEPEKHTSQSSTSAFTIAARMSGISHLEDIVNSFLVFTALFCASTNLYVASRTLFALTNNIQGGPQQSRLLRWLASIGKTNRQKVPLRAVLLSAVAFVWVPPLQLIIPISASYGKFTEVLAGMGSVGVLIVWFCNLWAYLNFFYAARRFQLHAHDELEQYPEANREHADYPYRAHQQPQFAWLGLAACLFLLLIANGAPVWIKFQWVPFLTAYLTIACFVGLWLSLKLARGQGQWFVDLSKREHLEKKIRRLNDTRYRALEKGVRRPAERWAWRRWFGLGFLDD</sequence>
<keyword evidence="3 7" id="KW-0812">Transmembrane</keyword>
<evidence type="ECO:0000256" key="3">
    <source>
        <dbReference type="ARBA" id="ARBA00022692"/>
    </source>
</evidence>
<dbReference type="Pfam" id="PF00324">
    <property type="entry name" value="AA_permease"/>
    <property type="match status" value="2"/>
</dbReference>
<evidence type="ECO:0000313" key="10">
    <source>
        <dbReference type="Proteomes" id="UP001629113"/>
    </source>
</evidence>
<protein>
    <submittedName>
        <fullName evidence="9">Amino acid transporter</fullName>
    </submittedName>
</protein>
<proteinExistence type="predicted"/>
<feature type="transmembrane region" description="Helical" evidence="7">
    <location>
        <begin position="588"/>
        <end position="608"/>
    </location>
</feature>
<dbReference type="InterPro" id="IPR004841">
    <property type="entry name" value="AA-permease/SLC12A_dom"/>
</dbReference>
<feature type="domain" description="Amino acid permease/ SLC12A" evidence="8">
    <location>
        <begin position="359"/>
        <end position="638"/>
    </location>
</feature>
<evidence type="ECO:0000313" key="9">
    <source>
        <dbReference type="EMBL" id="KAL3417526.1"/>
    </source>
</evidence>
<feature type="transmembrane region" description="Helical" evidence="7">
    <location>
        <begin position="163"/>
        <end position="181"/>
    </location>
</feature>
<evidence type="ECO:0000256" key="2">
    <source>
        <dbReference type="ARBA" id="ARBA00022448"/>
    </source>
</evidence>
<feature type="transmembrane region" description="Helical" evidence="7">
    <location>
        <begin position="221"/>
        <end position="242"/>
    </location>
</feature>
<feature type="domain" description="Amino acid permease/ SLC12A" evidence="8">
    <location>
        <begin position="113"/>
        <end position="332"/>
    </location>
</feature>
<comment type="caution">
    <text evidence="9">The sequence shown here is derived from an EMBL/GenBank/DDBJ whole genome shotgun (WGS) entry which is preliminary data.</text>
</comment>
<feature type="transmembrane region" description="Helical" evidence="7">
    <location>
        <begin position="614"/>
        <end position="634"/>
    </location>
</feature>
<dbReference type="PANTHER" id="PTHR43495:SF5">
    <property type="entry name" value="GAMMA-AMINOBUTYRIC ACID PERMEASE"/>
    <property type="match status" value="1"/>
</dbReference>
<evidence type="ECO:0000256" key="5">
    <source>
        <dbReference type="ARBA" id="ARBA00023136"/>
    </source>
</evidence>
<feature type="transmembrane region" description="Helical" evidence="7">
    <location>
        <begin position="366"/>
        <end position="386"/>
    </location>
</feature>
<feature type="region of interest" description="Disordered" evidence="6">
    <location>
        <begin position="1"/>
        <end position="83"/>
    </location>
</feature>
<evidence type="ECO:0000256" key="4">
    <source>
        <dbReference type="ARBA" id="ARBA00022989"/>
    </source>
</evidence>
<feature type="transmembrane region" description="Helical" evidence="7">
    <location>
        <begin position="438"/>
        <end position="457"/>
    </location>
</feature>
<feature type="transmembrane region" description="Helical" evidence="7">
    <location>
        <begin position="497"/>
        <end position="515"/>
    </location>
</feature>
<feature type="transmembrane region" description="Helical" evidence="7">
    <location>
        <begin position="187"/>
        <end position="209"/>
    </location>
</feature>
<dbReference type="EMBL" id="JBFCZG010000010">
    <property type="protein sequence ID" value="KAL3417526.1"/>
    <property type="molecule type" value="Genomic_DNA"/>
</dbReference>
<accession>A0ABR4P2K0</accession>
<keyword evidence="5 7" id="KW-0472">Membrane</keyword>
<feature type="compositionally biased region" description="Polar residues" evidence="6">
    <location>
        <begin position="61"/>
        <end position="77"/>
    </location>
</feature>
<organism evidence="9 10">
    <name type="scientific">Phlyctema vagabunda</name>
    <dbReference type="NCBI Taxonomy" id="108571"/>
    <lineage>
        <taxon>Eukaryota</taxon>
        <taxon>Fungi</taxon>
        <taxon>Dikarya</taxon>
        <taxon>Ascomycota</taxon>
        <taxon>Pezizomycotina</taxon>
        <taxon>Leotiomycetes</taxon>
        <taxon>Helotiales</taxon>
        <taxon>Dermateaceae</taxon>
        <taxon>Phlyctema</taxon>
    </lineage>
</organism>
<feature type="transmembrane region" description="Helical" evidence="7">
    <location>
        <begin position="111"/>
        <end position="130"/>
    </location>
</feature>
<reference evidence="9 10" key="1">
    <citation type="submission" date="2024-06" db="EMBL/GenBank/DDBJ databases">
        <title>Complete genome of Phlyctema vagabunda strain 19-DSS-EL-015.</title>
        <authorList>
            <person name="Fiorenzani C."/>
        </authorList>
    </citation>
    <scope>NUCLEOTIDE SEQUENCE [LARGE SCALE GENOMIC DNA]</scope>
    <source>
        <strain evidence="9 10">19-DSS-EL-015</strain>
    </source>
</reference>
<comment type="subcellular location">
    <subcellularLocation>
        <location evidence="1">Membrane</location>
        <topology evidence="1">Multi-pass membrane protein</topology>
    </subcellularLocation>
</comment>
<feature type="transmembrane region" description="Helical" evidence="7">
    <location>
        <begin position="527"/>
        <end position="548"/>
    </location>
</feature>
<evidence type="ECO:0000256" key="7">
    <source>
        <dbReference type="SAM" id="Phobius"/>
    </source>
</evidence>
<keyword evidence="10" id="KW-1185">Reference proteome</keyword>
<gene>
    <name evidence="9" type="ORF">PVAG01_10536</name>
</gene>